<accession>A0A9R1XPW8</accession>
<keyword evidence="4" id="KW-1185">Reference proteome</keyword>
<gene>
    <name evidence="3" type="ORF">LSAT_V11C200054380</name>
</gene>
<evidence type="ECO:0000259" key="2">
    <source>
        <dbReference type="Pfam" id="PF14303"/>
    </source>
</evidence>
<feature type="region of interest" description="Disordered" evidence="1">
    <location>
        <begin position="74"/>
        <end position="118"/>
    </location>
</feature>
<evidence type="ECO:0000313" key="4">
    <source>
        <dbReference type="Proteomes" id="UP000235145"/>
    </source>
</evidence>
<feature type="domain" description="No apical meristem-associated C-terminal" evidence="2">
    <location>
        <begin position="61"/>
        <end position="141"/>
    </location>
</feature>
<evidence type="ECO:0000313" key="3">
    <source>
        <dbReference type="EMBL" id="KAJ0220944.1"/>
    </source>
</evidence>
<dbReference type="Proteomes" id="UP000235145">
    <property type="component" value="Unassembled WGS sequence"/>
</dbReference>
<protein>
    <recommendedName>
        <fullName evidence="2">No apical meristem-associated C-terminal domain-containing protein</fullName>
    </recommendedName>
</protein>
<dbReference type="PANTHER" id="PTHR45023">
    <property type="match status" value="1"/>
</dbReference>
<name>A0A9R1XPW8_LACSA</name>
<comment type="caution">
    <text evidence="3">The sequence shown here is derived from an EMBL/GenBank/DDBJ whole genome shotgun (WGS) entry which is preliminary data.</text>
</comment>
<sequence length="155" mass="18038">MDSETRNADQITSKWRDIRLKCTKFRGIYNNLLNIHKSESNDFDVFKATMKQFEKTTSTHKAFPYMKPWLKLKDDPKWKEQTKGTSQSFSSKRSRNLDETSQQSDGQTHIDINDDPLDLENEQPLRRSIGRHKAKKAALTSSNSSVMGMFDNKFD</sequence>
<organism evidence="3 4">
    <name type="scientific">Lactuca sativa</name>
    <name type="common">Garden lettuce</name>
    <dbReference type="NCBI Taxonomy" id="4236"/>
    <lineage>
        <taxon>Eukaryota</taxon>
        <taxon>Viridiplantae</taxon>
        <taxon>Streptophyta</taxon>
        <taxon>Embryophyta</taxon>
        <taxon>Tracheophyta</taxon>
        <taxon>Spermatophyta</taxon>
        <taxon>Magnoliopsida</taxon>
        <taxon>eudicotyledons</taxon>
        <taxon>Gunneridae</taxon>
        <taxon>Pentapetalae</taxon>
        <taxon>asterids</taxon>
        <taxon>campanulids</taxon>
        <taxon>Asterales</taxon>
        <taxon>Asteraceae</taxon>
        <taxon>Cichorioideae</taxon>
        <taxon>Cichorieae</taxon>
        <taxon>Lactucinae</taxon>
        <taxon>Lactuca</taxon>
    </lineage>
</organism>
<evidence type="ECO:0000256" key="1">
    <source>
        <dbReference type="SAM" id="MobiDB-lite"/>
    </source>
</evidence>
<dbReference type="AlphaFoldDB" id="A0A9R1XPW8"/>
<reference evidence="3 4" key="1">
    <citation type="journal article" date="2017" name="Nat. Commun.">
        <title>Genome assembly with in vitro proximity ligation data and whole-genome triplication in lettuce.</title>
        <authorList>
            <person name="Reyes-Chin-Wo S."/>
            <person name="Wang Z."/>
            <person name="Yang X."/>
            <person name="Kozik A."/>
            <person name="Arikit S."/>
            <person name="Song C."/>
            <person name="Xia L."/>
            <person name="Froenicke L."/>
            <person name="Lavelle D.O."/>
            <person name="Truco M.J."/>
            <person name="Xia R."/>
            <person name="Zhu S."/>
            <person name="Xu C."/>
            <person name="Xu H."/>
            <person name="Xu X."/>
            <person name="Cox K."/>
            <person name="Korf I."/>
            <person name="Meyers B.C."/>
            <person name="Michelmore R.W."/>
        </authorList>
    </citation>
    <scope>NUCLEOTIDE SEQUENCE [LARGE SCALE GENOMIC DNA]</scope>
    <source>
        <strain evidence="4">cv. Salinas</strain>
        <tissue evidence="3">Seedlings</tissue>
    </source>
</reference>
<dbReference type="PANTHER" id="PTHR45023:SF14">
    <property type="entry name" value="GLUTATHIONE TRANSFERASE"/>
    <property type="match status" value="1"/>
</dbReference>
<proteinExistence type="predicted"/>
<dbReference type="Pfam" id="PF14303">
    <property type="entry name" value="NAM-associated"/>
    <property type="match status" value="1"/>
</dbReference>
<dbReference type="InterPro" id="IPR029466">
    <property type="entry name" value="NAM-associated_C"/>
</dbReference>
<dbReference type="EMBL" id="NBSK02000002">
    <property type="protein sequence ID" value="KAJ0220944.1"/>
    <property type="molecule type" value="Genomic_DNA"/>
</dbReference>